<protein>
    <submittedName>
        <fullName evidence="1">Uncharacterized protein</fullName>
    </submittedName>
</protein>
<dbReference type="HOGENOM" id="CLU_2793799_0_0_1"/>
<evidence type="ECO:0000313" key="2">
    <source>
        <dbReference type="Proteomes" id="UP000016801"/>
    </source>
</evidence>
<dbReference type="Proteomes" id="UP000016801">
    <property type="component" value="Unassembled WGS sequence"/>
</dbReference>
<gene>
    <name evidence="1" type="ORF">CPUR_05871</name>
</gene>
<evidence type="ECO:0000313" key="1">
    <source>
        <dbReference type="EMBL" id="CCE32013.1"/>
    </source>
</evidence>
<dbReference type="VEuPathDB" id="FungiDB:CPUR_05871"/>
<proteinExistence type="predicted"/>
<name>M1WD74_CLAP2</name>
<dbReference type="AlphaFoldDB" id="M1WD74"/>
<keyword evidence="2" id="KW-1185">Reference proteome</keyword>
<organism evidence="1 2">
    <name type="scientific">Claviceps purpurea (strain 20.1)</name>
    <name type="common">Ergot fungus</name>
    <name type="synonym">Sphacelia segetum</name>
    <dbReference type="NCBI Taxonomy" id="1111077"/>
    <lineage>
        <taxon>Eukaryota</taxon>
        <taxon>Fungi</taxon>
        <taxon>Dikarya</taxon>
        <taxon>Ascomycota</taxon>
        <taxon>Pezizomycotina</taxon>
        <taxon>Sordariomycetes</taxon>
        <taxon>Hypocreomycetidae</taxon>
        <taxon>Hypocreales</taxon>
        <taxon>Clavicipitaceae</taxon>
        <taxon>Claviceps</taxon>
    </lineage>
</organism>
<dbReference type="EMBL" id="CAGA01000036">
    <property type="protein sequence ID" value="CCE32013.1"/>
    <property type="molecule type" value="Genomic_DNA"/>
</dbReference>
<sequence length="68" mass="7431">MIIAARLEAGSDAFMSSALRGGGLFSFPDFDGEGAGPDLFELFLRPLILKLLPQDFVLGFSLPRFFFS</sequence>
<accession>M1WD74</accession>
<reference evidence="1 2" key="1">
    <citation type="journal article" date="2013" name="PLoS Genet.">
        <title>Plant-symbiotic fungi as chemical engineers: Multi-genome analysis of the Clavicipitaceae reveals dynamics of alkaloid loci.</title>
        <authorList>
            <person name="Schardl C.L."/>
            <person name="Young C.A."/>
            <person name="Hesse U."/>
            <person name="Amyotte S.G."/>
            <person name="Andreeva K."/>
            <person name="Calie P.J."/>
            <person name="Fleetwood D.J."/>
            <person name="Haws D.C."/>
            <person name="Moore N."/>
            <person name="Oeser B."/>
            <person name="Panaccione D.G."/>
            <person name="Schweri K.K."/>
            <person name="Voisey C.R."/>
            <person name="Farman M.L."/>
            <person name="Jaromczyk J.W."/>
            <person name="Roe B.A."/>
            <person name="O'Sullivan D.M."/>
            <person name="Scott B."/>
            <person name="Tudzynski P."/>
            <person name="An Z."/>
            <person name="Arnaoudova E.G."/>
            <person name="Bullock C.T."/>
            <person name="Charlton N.D."/>
            <person name="Chen L."/>
            <person name="Cox M."/>
            <person name="Dinkins R.D."/>
            <person name="Florea S."/>
            <person name="Glenn A.E."/>
            <person name="Gordon A."/>
            <person name="Gueldener U."/>
            <person name="Harris D.R."/>
            <person name="Hollin W."/>
            <person name="Jaromczyk J."/>
            <person name="Johnson R.D."/>
            <person name="Khan A.K."/>
            <person name="Leistner E."/>
            <person name="Leuchtmann A."/>
            <person name="Li C."/>
            <person name="Liu J."/>
            <person name="Liu J."/>
            <person name="Liu M."/>
            <person name="Mace W."/>
            <person name="Machado C."/>
            <person name="Nagabhyru P."/>
            <person name="Pan J."/>
            <person name="Schmid J."/>
            <person name="Sugawara K."/>
            <person name="Steiner U."/>
            <person name="Takach J.E."/>
            <person name="Tanaka E."/>
            <person name="Webb J.S."/>
            <person name="Wilson E.V."/>
            <person name="Wiseman J.L."/>
            <person name="Yoshida R."/>
            <person name="Zeng Z."/>
        </authorList>
    </citation>
    <scope>NUCLEOTIDE SEQUENCE [LARGE SCALE GENOMIC DNA]</scope>
    <source>
        <strain evidence="1 2">20.1</strain>
    </source>
</reference>
<comment type="caution">
    <text evidence="1">The sequence shown here is derived from an EMBL/GenBank/DDBJ whole genome shotgun (WGS) entry which is preliminary data.</text>
</comment>